<name>V8NRL4_OPHHA</name>
<reference evidence="2 3" key="1">
    <citation type="journal article" date="2013" name="Proc. Natl. Acad. Sci. U.S.A.">
        <title>The king cobra genome reveals dynamic gene evolution and adaptation in the snake venom system.</title>
        <authorList>
            <person name="Vonk F.J."/>
            <person name="Casewell N.R."/>
            <person name="Henkel C.V."/>
            <person name="Heimberg A.M."/>
            <person name="Jansen H.J."/>
            <person name="McCleary R.J."/>
            <person name="Kerkkamp H.M."/>
            <person name="Vos R.A."/>
            <person name="Guerreiro I."/>
            <person name="Calvete J.J."/>
            <person name="Wuster W."/>
            <person name="Woods A.E."/>
            <person name="Logan J.M."/>
            <person name="Harrison R.A."/>
            <person name="Castoe T.A."/>
            <person name="de Koning A.P."/>
            <person name="Pollock D.D."/>
            <person name="Yandell M."/>
            <person name="Calderon D."/>
            <person name="Renjifo C."/>
            <person name="Currier R.B."/>
            <person name="Salgado D."/>
            <person name="Pla D."/>
            <person name="Sanz L."/>
            <person name="Hyder A.S."/>
            <person name="Ribeiro J.M."/>
            <person name="Arntzen J.W."/>
            <person name="van den Thillart G.E."/>
            <person name="Boetzer M."/>
            <person name="Pirovano W."/>
            <person name="Dirks R.P."/>
            <person name="Spaink H.P."/>
            <person name="Duboule D."/>
            <person name="McGlinn E."/>
            <person name="Kini R.M."/>
            <person name="Richardson M.K."/>
        </authorList>
    </citation>
    <scope>NUCLEOTIDE SEQUENCE</scope>
    <source>
        <tissue evidence="2">Blood</tissue>
    </source>
</reference>
<dbReference type="AlphaFoldDB" id="V8NRL4"/>
<evidence type="ECO:0000313" key="3">
    <source>
        <dbReference type="Proteomes" id="UP000018936"/>
    </source>
</evidence>
<keyword evidence="3" id="KW-1185">Reference proteome</keyword>
<accession>V8NRL4</accession>
<dbReference type="EMBL" id="AZIM01002061">
    <property type="protein sequence ID" value="ETE64909.1"/>
    <property type="molecule type" value="Genomic_DNA"/>
</dbReference>
<feature type="region of interest" description="Disordered" evidence="1">
    <location>
        <begin position="1"/>
        <end position="25"/>
    </location>
</feature>
<evidence type="ECO:0000256" key="1">
    <source>
        <dbReference type="SAM" id="MobiDB-lite"/>
    </source>
</evidence>
<comment type="caution">
    <text evidence="2">The sequence shown here is derived from an EMBL/GenBank/DDBJ whole genome shotgun (WGS) entry which is preliminary data.</text>
</comment>
<gene>
    <name evidence="2" type="ORF">L345_09325</name>
</gene>
<feature type="non-terminal residue" evidence="2">
    <location>
        <position position="183"/>
    </location>
</feature>
<proteinExistence type="predicted"/>
<dbReference type="Proteomes" id="UP000018936">
    <property type="component" value="Unassembled WGS sequence"/>
</dbReference>
<feature type="non-terminal residue" evidence="2">
    <location>
        <position position="1"/>
    </location>
</feature>
<sequence length="183" mass="20782">RGEEKRREERRGEERRGKEERRGEERRCNFCGDDTVRLFHGRIASVKPGFSFLLCDQPKFRMAMEKNQGGEPTVRSFHPLTPFLSFQVVDEFLSQLPPTGERLPSPPPSFKGSPLSHGEVTALRSGIHLSWVTLGSSLPRSLRLLLPLNKEKTDALPSHNSGALHSAETSEPRRRRFHPNLYG</sequence>
<feature type="compositionally biased region" description="Polar residues" evidence="1">
    <location>
        <begin position="158"/>
        <end position="169"/>
    </location>
</feature>
<organism evidence="2 3">
    <name type="scientific">Ophiophagus hannah</name>
    <name type="common">King cobra</name>
    <name type="synonym">Naja hannah</name>
    <dbReference type="NCBI Taxonomy" id="8665"/>
    <lineage>
        <taxon>Eukaryota</taxon>
        <taxon>Metazoa</taxon>
        <taxon>Chordata</taxon>
        <taxon>Craniata</taxon>
        <taxon>Vertebrata</taxon>
        <taxon>Euteleostomi</taxon>
        <taxon>Lepidosauria</taxon>
        <taxon>Squamata</taxon>
        <taxon>Bifurcata</taxon>
        <taxon>Unidentata</taxon>
        <taxon>Episquamata</taxon>
        <taxon>Toxicofera</taxon>
        <taxon>Serpentes</taxon>
        <taxon>Colubroidea</taxon>
        <taxon>Elapidae</taxon>
        <taxon>Elapinae</taxon>
        <taxon>Ophiophagus</taxon>
    </lineage>
</organism>
<protein>
    <submittedName>
        <fullName evidence="2">Uncharacterized protein</fullName>
    </submittedName>
</protein>
<feature type="compositionally biased region" description="Basic residues" evidence="1">
    <location>
        <begin position="173"/>
        <end position="183"/>
    </location>
</feature>
<evidence type="ECO:0000313" key="2">
    <source>
        <dbReference type="EMBL" id="ETE64909.1"/>
    </source>
</evidence>
<feature type="region of interest" description="Disordered" evidence="1">
    <location>
        <begin position="153"/>
        <end position="183"/>
    </location>
</feature>